<gene>
    <name evidence="1" type="ORF">I3842_02G163000</name>
</gene>
<accession>A0A922K1C3</accession>
<protein>
    <submittedName>
        <fullName evidence="1">Uncharacterized protein</fullName>
    </submittedName>
</protein>
<reference evidence="1" key="1">
    <citation type="submission" date="2021-01" db="EMBL/GenBank/DDBJ databases">
        <authorList>
            <person name="Lovell J.T."/>
            <person name="Bentley N."/>
            <person name="Bhattarai G."/>
            <person name="Jenkins J.W."/>
            <person name="Sreedasyam A."/>
            <person name="Alarcon Y."/>
            <person name="Bock C."/>
            <person name="Boston L."/>
            <person name="Carlson J."/>
            <person name="Cervantes K."/>
            <person name="Clermont K."/>
            <person name="Krom N."/>
            <person name="Kubenka K."/>
            <person name="Mamidi S."/>
            <person name="Mattison C."/>
            <person name="Monteros M."/>
            <person name="Pisani C."/>
            <person name="Plott C."/>
            <person name="Rajasekar S."/>
            <person name="Rhein H.S."/>
            <person name="Rohla C."/>
            <person name="Song M."/>
            <person name="Hilaire R.S."/>
            <person name="Shu S."/>
            <person name="Wells L."/>
            <person name="Wang X."/>
            <person name="Webber J."/>
            <person name="Heerema R.J."/>
            <person name="Klein P."/>
            <person name="Conner P."/>
            <person name="Grauke L."/>
            <person name="Grimwood J."/>
            <person name="Schmutz J."/>
            <person name="Randall J.J."/>
        </authorList>
    </citation>
    <scope>NUCLEOTIDE SEQUENCE</scope>
    <source>
        <tissue evidence="1">Leaf</tissue>
    </source>
</reference>
<evidence type="ECO:0000313" key="1">
    <source>
        <dbReference type="EMBL" id="KAG6728226.1"/>
    </source>
</evidence>
<organism evidence="1 2">
    <name type="scientific">Carya illinoinensis</name>
    <name type="common">Pecan</name>
    <dbReference type="NCBI Taxonomy" id="32201"/>
    <lineage>
        <taxon>Eukaryota</taxon>
        <taxon>Viridiplantae</taxon>
        <taxon>Streptophyta</taxon>
        <taxon>Embryophyta</taxon>
        <taxon>Tracheophyta</taxon>
        <taxon>Spermatophyta</taxon>
        <taxon>Magnoliopsida</taxon>
        <taxon>eudicotyledons</taxon>
        <taxon>Gunneridae</taxon>
        <taxon>Pentapetalae</taxon>
        <taxon>rosids</taxon>
        <taxon>fabids</taxon>
        <taxon>Fagales</taxon>
        <taxon>Juglandaceae</taxon>
        <taxon>Carya</taxon>
    </lineage>
</organism>
<dbReference type="EMBL" id="CM031826">
    <property type="protein sequence ID" value="KAG6728226.1"/>
    <property type="molecule type" value="Genomic_DNA"/>
</dbReference>
<proteinExistence type="predicted"/>
<dbReference type="AlphaFoldDB" id="A0A922K1C3"/>
<name>A0A922K1C3_CARIL</name>
<sequence length="103" mass="11884">MSKVSRRHVIPTKFIELDDHAYGLDVFLNTLFLFLHTTCSNKCLKSLESRHHVIPTKFVELDDYAYGLDVFLNTLFLFLHTTCSNKCLKSLESLDTTLFLPNS</sequence>
<evidence type="ECO:0000313" key="2">
    <source>
        <dbReference type="Proteomes" id="UP000811246"/>
    </source>
</evidence>
<dbReference type="Proteomes" id="UP000811246">
    <property type="component" value="Chromosome 2"/>
</dbReference>
<comment type="caution">
    <text evidence="1">The sequence shown here is derived from an EMBL/GenBank/DDBJ whole genome shotgun (WGS) entry which is preliminary data.</text>
</comment>